<sequence length="73" mass="7663">MSSAAFAPGPSTHRNRNGNPDRRADGATVHSAHSLHSAHRIGQAVRAVKVFVGAAFSVAVLGEYAQEAGVKRR</sequence>
<dbReference type="RefSeq" id="WP_387896235.1">
    <property type="nucleotide sequence ID" value="NZ_JBIAPK010000005.1"/>
</dbReference>
<dbReference type="EMBL" id="JBIAPK010000005">
    <property type="protein sequence ID" value="MFF3340829.1"/>
    <property type="molecule type" value="Genomic_DNA"/>
</dbReference>
<evidence type="ECO:0000313" key="2">
    <source>
        <dbReference type="EMBL" id="MFF3340829.1"/>
    </source>
</evidence>
<reference evidence="2 3" key="1">
    <citation type="submission" date="2024-10" db="EMBL/GenBank/DDBJ databases">
        <title>The Natural Products Discovery Center: Release of the First 8490 Sequenced Strains for Exploring Actinobacteria Biosynthetic Diversity.</title>
        <authorList>
            <person name="Kalkreuter E."/>
            <person name="Kautsar S.A."/>
            <person name="Yang D."/>
            <person name="Bader C.D."/>
            <person name="Teijaro C.N."/>
            <person name="Fluegel L."/>
            <person name="Davis C.M."/>
            <person name="Simpson J.R."/>
            <person name="Lauterbach L."/>
            <person name="Steele A.D."/>
            <person name="Gui C."/>
            <person name="Meng S."/>
            <person name="Li G."/>
            <person name="Viehrig K."/>
            <person name="Ye F."/>
            <person name="Su P."/>
            <person name="Kiefer A.F."/>
            <person name="Nichols A."/>
            <person name="Cepeda A.J."/>
            <person name="Yan W."/>
            <person name="Fan B."/>
            <person name="Jiang Y."/>
            <person name="Adhikari A."/>
            <person name="Zheng C.-J."/>
            <person name="Schuster L."/>
            <person name="Cowan T.M."/>
            <person name="Smanski M.J."/>
            <person name="Chevrette M.G."/>
            <person name="De Carvalho L.P.S."/>
            <person name="Shen B."/>
        </authorList>
    </citation>
    <scope>NUCLEOTIDE SEQUENCE [LARGE SCALE GENOMIC DNA]</scope>
    <source>
        <strain evidence="2 3">NPDC003029</strain>
    </source>
</reference>
<evidence type="ECO:0000256" key="1">
    <source>
        <dbReference type="SAM" id="MobiDB-lite"/>
    </source>
</evidence>
<evidence type="ECO:0000313" key="3">
    <source>
        <dbReference type="Proteomes" id="UP001601976"/>
    </source>
</evidence>
<comment type="caution">
    <text evidence="2">The sequence shown here is derived from an EMBL/GenBank/DDBJ whole genome shotgun (WGS) entry which is preliminary data.</text>
</comment>
<name>A0ABW6RH24_9ACTN</name>
<keyword evidence="3" id="KW-1185">Reference proteome</keyword>
<organism evidence="2 3">
    <name type="scientific">Streptomyces flavidovirens</name>
    <dbReference type="NCBI Taxonomy" id="67298"/>
    <lineage>
        <taxon>Bacteria</taxon>
        <taxon>Bacillati</taxon>
        <taxon>Actinomycetota</taxon>
        <taxon>Actinomycetes</taxon>
        <taxon>Kitasatosporales</taxon>
        <taxon>Streptomycetaceae</taxon>
        <taxon>Streptomyces</taxon>
    </lineage>
</organism>
<protein>
    <recommendedName>
        <fullName evidence="4">Integral membrane protein</fullName>
    </recommendedName>
</protein>
<dbReference type="Proteomes" id="UP001601976">
    <property type="component" value="Unassembled WGS sequence"/>
</dbReference>
<gene>
    <name evidence="2" type="ORF">ACFYWW_19165</name>
</gene>
<evidence type="ECO:0008006" key="4">
    <source>
        <dbReference type="Google" id="ProtNLM"/>
    </source>
</evidence>
<feature type="region of interest" description="Disordered" evidence="1">
    <location>
        <begin position="1"/>
        <end position="34"/>
    </location>
</feature>
<proteinExistence type="predicted"/>
<accession>A0ABW6RH24</accession>